<comment type="caution">
    <text evidence="4">The sequence shown here is derived from an EMBL/GenBank/DDBJ whole genome shotgun (WGS) entry which is preliminary data.</text>
</comment>
<accession>A0A1F4VBG1</accession>
<name>A0A1F4VBG1_UNCKA</name>
<keyword evidence="2" id="KW-0732">Signal</keyword>
<reference evidence="4 5" key="1">
    <citation type="journal article" date="2016" name="Nat. Commun.">
        <title>Thousands of microbial genomes shed light on interconnected biogeochemical processes in an aquifer system.</title>
        <authorList>
            <person name="Anantharaman K."/>
            <person name="Brown C.T."/>
            <person name="Hug L.A."/>
            <person name="Sharon I."/>
            <person name="Castelle C.J."/>
            <person name="Probst A.J."/>
            <person name="Thomas B.C."/>
            <person name="Singh A."/>
            <person name="Wilkins M.J."/>
            <person name="Karaoz U."/>
            <person name="Brodie E.L."/>
            <person name="Williams K.H."/>
            <person name="Hubbard S.S."/>
            <person name="Banfield J.F."/>
        </authorList>
    </citation>
    <scope>NUCLEOTIDE SEQUENCE [LARGE SCALE GENOMIC DNA]</scope>
</reference>
<dbReference type="AlphaFoldDB" id="A0A1F4VBG1"/>
<evidence type="ECO:0000259" key="3">
    <source>
        <dbReference type="Pfam" id="PF18915"/>
    </source>
</evidence>
<protein>
    <recommendedName>
        <fullName evidence="3">DUF5667 domain-containing protein</fullName>
    </recommendedName>
</protein>
<evidence type="ECO:0000313" key="5">
    <source>
        <dbReference type="Proteomes" id="UP000179005"/>
    </source>
</evidence>
<feature type="chain" id="PRO_5009514971" description="DUF5667 domain-containing protein" evidence="2">
    <location>
        <begin position="21"/>
        <end position="216"/>
    </location>
</feature>
<feature type="signal peptide" evidence="2">
    <location>
        <begin position="1"/>
        <end position="20"/>
    </location>
</feature>
<dbReference type="Proteomes" id="UP000179005">
    <property type="component" value="Unassembled WGS sequence"/>
</dbReference>
<organism evidence="4 5">
    <name type="scientific">candidate division WWE3 bacterium RIFCSPHIGHO2_01_FULL_48_15</name>
    <dbReference type="NCBI Taxonomy" id="1802619"/>
    <lineage>
        <taxon>Bacteria</taxon>
        <taxon>Katanobacteria</taxon>
    </lineage>
</organism>
<sequence>MLKFLKVVFAVFAASITFFAFQTTTQAKSDEAYDDIEEAALAPDSPFYFLRNWQETVETFITNFQDEEAKANLEMEFAQRRLSEMKRLARLGADGEIIERLQTRWQEHINRMRELAEKITTRREEAKTRFLEQIDRHRAVMEKVREQVPDEAKDSIDRAIKNYETARQKLLENFSGSKLDEIKSRLKERLDGTVERFRLNRERFKNLLENRSETAE</sequence>
<dbReference type="InterPro" id="IPR043725">
    <property type="entry name" value="DUF5667"/>
</dbReference>
<dbReference type="EMBL" id="MEVC01000020">
    <property type="protein sequence ID" value="OGC54562.1"/>
    <property type="molecule type" value="Genomic_DNA"/>
</dbReference>
<dbReference type="STRING" id="1802619.A2797_01570"/>
<feature type="coiled-coil region" evidence="1">
    <location>
        <begin position="61"/>
        <end position="129"/>
    </location>
</feature>
<evidence type="ECO:0000256" key="1">
    <source>
        <dbReference type="SAM" id="Coils"/>
    </source>
</evidence>
<proteinExistence type="predicted"/>
<dbReference type="Pfam" id="PF18915">
    <property type="entry name" value="DUF5667"/>
    <property type="match status" value="1"/>
</dbReference>
<evidence type="ECO:0000256" key="2">
    <source>
        <dbReference type="SAM" id="SignalP"/>
    </source>
</evidence>
<gene>
    <name evidence="4" type="ORF">A2797_01570</name>
</gene>
<evidence type="ECO:0000313" key="4">
    <source>
        <dbReference type="EMBL" id="OGC54562.1"/>
    </source>
</evidence>
<keyword evidence="1" id="KW-0175">Coiled coil</keyword>
<feature type="domain" description="DUF5667" evidence="3">
    <location>
        <begin position="42"/>
        <end position="151"/>
    </location>
</feature>